<keyword evidence="3" id="KW-1185">Reference proteome</keyword>
<evidence type="ECO:0000259" key="1">
    <source>
        <dbReference type="Pfam" id="PF13453"/>
    </source>
</evidence>
<feature type="domain" description="Transcription factor zinc-finger" evidence="1">
    <location>
        <begin position="35"/>
        <end position="74"/>
    </location>
</feature>
<evidence type="ECO:0000313" key="2">
    <source>
        <dbReference type="EMBL" id="AVP99830.1"/>
    </source>
</evidence>
<organism evidence="2 3">
    <name type="scientific">Ahniella affigens</name>
    <dbReference type="NCBI Taxonomy" id="2021234"/>
    <lineage>
        <taxon>Bacteria</taxon>
        <taxon>Pseudomonadati</taxon>
        <taxon>Pseudomonadota</taxon>
        <taxon>Gammaproteobacteria</taxon>
        <taxon>Lysobacterales</taxon>
        <taxon>Rhodanobacteraceae</taxon>
        <taxon>Ahniella</taxon>
    </lineage>
</organism>
<dbReference type="Pfam" id="PF13453">
    <property type="entry name" value="Zn_ribbon_TFIIB"/>
    <property type="match status" value="1"/>
</dbReference>
<accession>A0A2P1PYC9</accession>
<reference evidence="2 3" key="2">
    <citation type="submission" date="2018-03" db="EMBL/GenBank/DDBJ databases">
        <authorList>
            <person name="Keele B.F."/>
        </authorList>
    </citation>
    <scope>NUCLEOTIDE SEQUENCE [LARGE SCALE GENOMIC DNA]</scope>
    <source>
        <strain evidence="2 3">D13</strain>
    </source>
</reference>
<protein>
    <recommendedName>
        <fullName evidence="1">Transcription factor zinc-finger domain-containing protein</fullName>
    </recommendedName>
</protein>
<gene>
    <name evidence="2" type="ORF">C7S18_22805</name>
</gene>
<dbReference type="AlphaFoldDB" id="A0A2P1PYC9"/>
<dbReference type="Proteomes" id="UP000241074">
    <property type="component" value="Chromosome"/>
</dbReference>
<dbReference type="EMBL" id="CP027860">
    <property type="protein sequence ID" value="AVP99830.1"/>
    <property type="molecule type" value="Genomic_DNA"/>
</dbReference>
<proteinExistence type="predicted"/>
<reference evidence="2 3" key="1">
    <citation type="submission" date="2018-03" db="EMBL/GenBank/DDBJ databases">
        <title>Ahniella affigens gen. nov., sp. nov., a gammaproteobacterium isolated from sandy soil near a stream.</title>
        <authorList>
            <person name="Ko Y."/>
            <person name="Kim J.-H."/>
        </authorList>
    </citation>
    <scope>NUCLEOTIDE SEQUENCE [LARGE SCALE GENOMIC DNA]</scope>
    <source>
        <strain evidence="2 3">D13</strain>
    </source>
</reference>
<evidence type="ECO:0000313" key="3">
    <source>
        <dbReference type="Proteomes" id="UP000241074"/>
    </source>
</evidence>
<dbReference type="KEGG" id="xba:C7S18_22805"/>
<sequence>MTRAARILRCVCDQTSVSRSIVVGPLPQELPMLSNCPSCQESELVATELQQGLPAHTCRSCHGSLLLLQHYRSWRATLEGAKVDASPDRVDQAKATSESQAMLRCPSCRGFMTKFRFSSDSKNQVDLCAHCDAVWLDRGEWILVEHLARAGLLTRVFEPGWQTKLRQEEARRRAEERWKTQLGEDYERAREIRNWLAGRDKCKELMAYLYLAQTEGPV</sequence>
<dbReference type="InterPro" id="IPR027392">
    <property type="entry name" value="TF_Znf"/>
</dbReference>
<dbReference type="OrthoDB" id="9814037at2"/>
<name>A0A2P1PYC9_9GAMM</name>